<protein>
    <submittedName>
        <fullName evidence="2 3">Uncharacterized protein</fullName>
    </submittedName>
</protein>
<dbReference type="Proteomes" id="UP000008827">
    <property type="component" value="Chromosome 19"/>
</dbReference>
<organism evidence="2">
    <name type="scientific">Glycine max</name>
    <name type="common">Soybean</name>
    <name type="synonym">Glycine hispida</name>
    <dbReference type="NCBI Taxonomy" id="3847"/>
    <lineage>
        <taxon>Eukaryota</taxon>
        <taxon>Viridiplantae</taxon>
        <taxon>Streptophyta</taxon>
        <taxon>Embryophyta</taxon>
        <taxon>Tracheophyta</taxon>
        <taxon>Spermatophyta</taxon>
        <taxon>Magnoliopsida</taxon>
        <taxon>eudicotyledons</taxon>
        <taxon>Gunneridae</taxon>
        <taxon>Pentapetalae</taxon>
        <taxon>rosids</taxon>
        <taxon>fabids</taxon>
        <taxon>Fabales</taxon>
        <taxon>Fabaceae</taxon>
        <taxon>Papilionoideae</taxon>
        <taxon>50 kb inversion clade</taxon>
        <taxon>NPAAA clade</taxon>
        <taxon>indigoferoid/millettioid clade</taxon>
        <taxon>Phaseoleae</taxon>
        <taxon>Glycine</taxon>
        <taxon>Glycine subgen. Soja</taxon>
    </lineage>
</organism>
<sequence length="137" mass="15908">MATVITLAGTSHICRLIQLVTTAPMHNLPSSESIRASSVKRNINSKSNSHSSFSKPYIRKGGKSQIKRGRLFFSLQIEMEIAEIQRFCAKEPRRMREKSRERKRLVGIREPKRRHFVERKVLSSRSQKVVVLFLRFL</sequence>
<evidence type="ECO:0000256" key="1">
    <source>
        <dbReference type="SAM" id="MobiDB-lite"/>
    </source>
</evidence>
<feature type="region of interest" description="Disordered" evidence="1">
    <location>
        <begin position="31"/>
        <end position="60"/>
    </location>
</feature>
<reference evidence="2" key="3">
    <citation type="submission" date="2018-07" db="EMBL/GenBank/DDBJ databases">
        <title>WGS assembly of Glycine max.</title>
        <authorList>
            <person name="Schmutz J."/>
            <person name="Cannon S."/>
            <person name="Schlueter J."/>
            <person name="Ma J."/>
            <person name="Mitros T."/>
            <person name="Nelson W."/>
            <person name="Hyten D."/>
            <person name="Song Q."/>
            <person name="Thelen J."/>
            <person name="Cheng J."/>
            <person name="Xu D."/>
            <person name="Hellsten U."/>
            <person name="May G."/>
            <person name="Yu Y."/>
            <person name="Sakurai T."/>
            <person name="Umezawa T."/>
            <person name="Bhattacharyya M."/>
            <person name="Sandhu D."/>
            <person name="Valliyodan B."/>
            <person name="Lindquist E."/>
            <person name="Peto M."/>
            <person name="Grant D."/>
            <person name="Shu S."/>
            <person name="Goodstein D."/>
            <person name="Barry K."/>
            <person name="Futrell-Griggs M."/>
            <person name="Abernathy B."/>
            <person name="Du J."/>
            <person name="Tian Z."/>
            <person name="Zhu L."/>
            <person name="Gill N."/>
            <person name="Joshi T."/>
            <person name="Libault M."/>
            <person name="Sethuraman A."/>
            <person name="Zhang X."/>
            <person name="Shinozaki K."/>
            <person name="Nguyen H."/>
            <person name="Wing R."/>
            <person name="Cregan P."/>
            <person name="Specht J."/>
            <person name="Grimwood J."/>
            <person name="Rokhsar D."/>
            <person name="Stacey G."/>
            <person name="Shoemaker R."/>
            <person name="Jackson S."/>
        </authorList>
    </citation>
    <scope>NUCLEOTIDE SEQUENCE</scope>
    <source>
        <tissue evidence="2">Callus</tissue>
    </source>
</reference>
<proteinExistence type="predicted"/>
<feature type="compositionally biased region" description="Low complexity" evidence="1">
    <location>
        <begin position="40"/>
        <end position="55"/>
    </location>
</feature>
<gene>
    <name evidence="2" type="ORF">GLYMA_19G203600</name>
</gene>
<name>A0A0R0EQC8_SOYBN</name>
<dbReference type="InParanoid" id="A0A0R0EQC8"/>
<evidence type="ECO:0000313" key="2">
    <source>
        <dbReference type="EMBL" id="KRG96332.1"/>
    </source>
</evidence>
<evidence type="ECO:0000313" key="4">
    <source>
        <dbReference type="Proteomes" id="UP000008827"/>
    </source>
</evidence>
<evidence type="ECO:0000313" key="3">
    <source>
        <dbReference type="EnsemblPlants" id="KRG96332"/>
    </source>
</evidence>
<dbReference type="Gramene" id="KRG96332">
    <property type="protein sequence ID" value="KRG96332"/>
    <property type="gene ID" value="GLYMA_19G203600"/>
</dbReference>
<reference evidence="2 3" key="1">
    <citation type="journal article" date="2010" name="Nature">
        <title>Genome sequence of the palaeopolyploid soybean.</title>
        <authorList>
            <person name="Schmutz J."/>
            <person name="Cannon S.B."/>
            <person name="Schlueter J."/>
            <person name="Ma J."/>
            <person name="Mitros T."/>
            <person name="Nelson W."/>
            <person name="Hyten D.L."/>
            <person name="Song Q."/>
            <person name="Thelen J.J."/>
            <person name="Cheng J."/>
            <person name="Xu D."/>
            <person name="Hellsten U."/>
            <person name="May G.D."/>
            <person name="Yu Y."/>
            <person name="Sakurai T."/>
            <person name="Umezawa T."/>
            <person name="Bhattacharyya M.K."/>
            <person name="Sandhu D."/>
            <person name="Valliyodan B."/>
            <person name="Lindquist E."/>
            <person name="Peto M."/>
            <person name="Grant D."/>
            <person name="Shu S."/>
            <person name="Goodstein D."/>
            <person name="Barry K."/>
            <person name="Futrell-Griggs M."/>
            <person name="Abernathy B."/>
            <person name="Du J."/>
            <person name="Tian Z."/>
            <person name="Zhu L."/>
            <person name="Gill N."/>
            <person name="Joshi T."/>
            <person name="Libault M."/>
            <person name="Sethuraman A."/>
            <person name="Zhang X.-C."/>
            <person name="Shinozaki K."/>
            <person name="Nguyen H.T."/>
            <person name="Wing R.A."/>
            <person name="Cregan P."/>
            <person name="Specht J."/>
            <person name="Grimwood J."/>
            <person name="Rokhsar D."/>
            <person name="Stacey G."/>
            <person name="Shoemaker R.C."/>
            <person name="Jackson S.A."/>
        </authorList>
    </citation>
    <scope>NUCLEOTIDE SEQUENCE</scope>
    <source>
        <strain evidence="3">cv. Williams 82</strain>
        <tissue evidence="2">Callus</tissue>
    </source>
</reference>
<dbReference type="AlphaFoldDB" id="A0A0R0EQC8"/>
<dbReference type="EnsemblPlants" id="KRG96332">
    <property type="protein sequence ID" value="KRG96332"/>
    <property type="gene ID" value="GLYMA_19G203600"/>
</dbReference>
<reference evidence="3" key="2">
    <citation type="submission" date="2018-02" db="UniProtKB">
        <authorList>
            <consortium name="EnsemblPlants"/>
        </authorList>
    </citation>
    <scope>IDENTIFICATION</scope>
    <source>
        <strain evidence="3">Williams 82</strain>
    </source>
</reference>
<accession>A0A0R0EQC8</accession>
<keyword evidence="4" id="KW-1185">Reference proteome</keyword>
<dbReference type="EMBL" id="CM000852">
    <property type="protein sequence ID" value="KRG96332.1"/>
    <property type="molecule type" value="Genomic_DNA"/>
</dbReference>